<accession>A0A1D3CSU4</accession>
<evidence type="ECO:0000313" key="4">
    <source>
        <dbReference type="Proteomes" id="UP000095192"/>
    </source>
</evidence>
<organism evidence="3 4">
    <name type="scientific">Cyclospora cayetanensis</name>
    <dbReference type="NCBI Taxonomy" id="88456"/>
    <lineage>
        <taxon>Eukaryota</taxon>
        <taxon>Sar</taxon>
        <taxon>Alveolata</taxon>
        <taxon>Apicomplexa</taxon>
        <taxon>Conoidasida</taxon>
        <taxon>Coccidia</taxon>
        <taxon>Eucoccidiorida</taxon>
        <taxon>Eimeriorina</taxon>
        <taxon>Eimeriidae</taxon>
        <taxon>Cyclospora</taxon>
    </lineage>
</organism>
<proteinExistence type="predicted"/>
<dbReference type="SMR" id="A0A1D3CSU4"/>
<name>A0A1D3CSU4_9EIME</name>
<dbReference type="GO" id="GO:0030139">
    <property type="term" value="C:endocytic vesicle"/>
    <property type="evidence" value="ECO:0007669"/>
    <property type="project" value="TreeGrafter"/>
</dbReference>
<dbReference type="GO" id="GO:0005829">
    <property type="term" value="C:cytosol"/>
    <property type="evidence" value="ECO:0007669"/>
    <property type="project" value="TreeGrafter"/>
</dbReference>
<dbReference type="Proteomes" id="UP000095192">
    <property type="component" value="Unassembled WGS sequence"/>
</dbReference>
<evidence type="ECO:0000256" key="1">
    <source>
        <dbReference type="SAM" id="MobiDB-lite"/>
    </source>
</evidence>
<dbReference type="InterPro" id="IPR037191">
    <property type="entry name" value="VPS9_dom_sf"/>
</dbReference>
<dbReference type="SMART" id="SM00167">
    <property type="entry name" value="VPS9"/>
    <property type="match status" value="1"/>
</dbReference>
<dbReference type="GO" id="GO:0016192">
    <property type="term" value="P:vesicle-mediated transport"/>
    <property type="evidence" value="ECO:0007669"/>
    <property type="project" value="InterPro"/>
</dbReference>
<dbReference type="GO" id="GO:0031267">
    <property type="term" value="F:small GTPase binding"/>
    <property type="evidence" value="ECO:0007669"/>
    <property type="project" value="TreeGrafter"/>
</dbReference>
<dbReference type="Pfam" id="PF02204">
    <property type="entry name" value="VPS9"/>
    <property type="match status" value="1"/>
</dbReference>
<dbReference type="PROSITE" id="PS51205">
    <property type="entry name" value="VPS9"/>
    <property type="match status" value="1"/>
</dbReference>
<dbReference type="VEuPathDB" id="ToxoDB:cyc_09367"/>
<feature type="compositionally biased region" description="Low complexity" evidence="1">
    <location>
        <begin position="93"/>
        <end position="107"/>
    </location>
</feature>
<dbReference type="GO" id="GO:0005085">
    <property type="term" value="F:guanyl-nucleotide exchange factor activity"/>
    <property type="evidence" value="ECO:0007669"/>
    <property type="project" value="InterPro"/>
</dbReference>
<reference evidence="3 4" key="1">
    <citation type="journal article" date="2016" name="BMC Genomics">
        <title>Comparative genomics reveals Cyclospora cayetanensis possesses coccidia-like metabolism and invasion components but unique surface antigens.</title>
        <authorList>
            <person name="Liu S."/>
            <person name="Wang L."/>
            <person name="Zheng H."/>
            <person name="Xu Z."/>
            <person name="Roellig D.M."/>
            <person name="Li N."/>
            <person name="Frace M.A."/>
            <person name="Tang K."/>
            <person name="Arrowood M.J."/>
            <person name="Moss D.M."/>
            <person name="Zhang L."/>
            <person name="Feng Y."/>
            <person name="Xiao L."/>
        </authorList>
    </citation>
    <scope>NUCLEOTIDE SEQUENCE [LARGE SCALE GENOMIC DNA]</scope>
    <source>
        <strain evidence="3 4">CHN_HEN01</strain>
    </source>
</reference>
<dbReference type="AlphaFoldDB" id="A0A1D3CSU4"/>
<dbReference type="EMBL" id="JROU02002082">
    <property type="protein sequence ID" value="OEH74265.1"/>
    <property type="molecule type" value="Genomic_DNA"/>
</dbReference>
<dbReference type="VEuPathDB" id="ToxoDB:LOC34624627"/>
<dbReference type="PANTHER" id="PTHR23101:SF25">
    <property type="entry name" value="GTPASE-ACTIVATING PROTEIN AND VPS9 DOMAIN-CONTAINING PROTEIN 1"/>
    <property type="match status" value="1"/>
</dbReference>
<dbReference type="InParanoid" id="A0A1D3CSU4"/>
<protein>
    <submittedName>
        <fullName evidence="3">Vacuolar sorting protein 9 domain-containing protein</fullName>
    </submittedName>
</protein>
<evidence type="ECO:0000259" key="2">
    <source>
        <dbReference type="PROSITE" id="PS51205"/>
    </source>
</evidence>
<dbReference type="InterPro" id="IPR003123">
    <property type="entry name" value="VPS9"/>
</dbReference>
<keyword evidence="4" id="KW-1185">Reference proteome</keyword>
<feature type="domain" description="VPS9" evidence="2">
    <location>
        <begin position="55"/>
        <end position="230"/>
    </location>
</feature>
<gene>
    <name evidence="3" type="ORF">cyc_09367</name>
</gene>
<comment type="caution">
    <text evidence="3">The sequence shown here is derived from an EMBL/GenBank/DDBJ whole genome shotgun (WGS) entry which is preliminary data.</text>
</comment>
<dbReference type="PANTHER" id="PTHR23101">
    <property type="entry name" value="RAB GDP/GTP EXCHANGE FACTOR"/>
    <property type="match status" value="1"/>
</dbReference>
<dbReference type="SUPFAM" id="SSF109993">
    <property type="entry name" value="VPS9 domain"/>
    <property type="match status" value="1"/>
</dbReference>
<feature type="region of interest" description="Disordered" evidence="1">
    <location>
        <begin position="82"/>
        <end position="107"/>
    </location>
</feature>
<sequence>MGRVQVRLLRTEAFSGAPRGAPQDAWDAAEVGEGLERFLIQKLHALLPKETPEEAEEDMFLDRKMRCLAWLEPEHLEISPLGVSDAQEGSNGGSSPSPASRAADAAGEGAPKILGGDVLPVPELQLAGLEFVRIDRVRAPRDKLRLILSGCRMLMAALERRQRAAATADDLLPLLIYTVIKARPPRLHSNIQFVAAYRHPARMHGEEAYFFTHFCSAAAFIKSVGSSGIQLHMDRAEYERRFAEAEEALRQEEAAAVPPI</sequence>
<dbReference type="InterPro" id="IPR045046">
    <property type="entry name" value="Vps9-like"/>
</dbReference>
<evidence type="ECO:0000313" key="3">
    <source>
        <dbReference type="EMBL" id="OEH74265.1"/>
    </source>
</evidence>
<dbReference type="Gene3D" id="1.20.1050.80">
    <property type="entry name" value="VPS9 domain"/>
    <property type="match status" value="1"/>
</dbReference>